<sequence length="74" mass="8357">MVTRHLARLQFQTDGSLVEGEWAFPDTAQDQYREWVGLYGTGPAVVIQLIEETDGRERVHRNWTAQGEVEGPTG</sequence>
<comment type="caution">
    <text evidence="1">The sequence shown here is derived from an EMBL/GenBank/DDBJ whole genome shotgun (WGS) entry which is preliminary data.</text>
</comment>
<dbReference type="RefSeq" id="WP_311591126.1">
    <property type="nucleotide sequence ID" value="NZ_JAVRFJ010000020.1"/>
</dbReference>
<reference evidence="1" key="1">
    <citation type="submission" date="2024-05" db="EMBL/GenBank/DDBJ databases">
        <title>30 novel species of actinomycetes from the DSMZ collection.</title>
        <authorList>
            <person name="Nouioui I."/>
        </authorList>
    </citation>
    <scope>NUCLEOTIDE SEQUENCE</scope>
    <source>
        <strain evidence="1">DSM 3412</strain>
    </source>
</reference>
<accession>A0ABU2Z4I5</accession>
<evidence type="ECO:0000313" key="1">
    <source>
        <dbReference type="EMBL" id="MDT0570332.1"/>
    </source>
</evidence>
<proteinExistence type="predicted"/>
<evidence type="ECO:0000313" key="2">
    <source>
        <dbReference type="Proteomes" id="UP001180737"/>
    </source>
</evidence>
<protein>
    <submittedName>
        <fullName evidence="1">Uncharacterized protein</fullName>
    </submittedName>
</protein>
<dbReference type="Proteomes" id="UP001180737">
    <property type="component" value="Unassembled WGS sequence"/>
</dbReference>
<dbReference type="EMBL" id="JAVRFJ010000020">
    <property type="protein sequence ID" value="MDT0570332.1"/>
    <property type="molecule type" value="Genomic_DNA"/>
</dbReference>
<keyword evidence="2" id="KW-1185">Reference proteome</keyword>
<organism evidence="1 2">
    <name type="scientific">Streptomyces gottesmaniae</name>
    <dbReference type="NCBI Taxonomy" id="3075518"/>
    <lineage>
        <taxon>Bacteria</taxon>
        <taxon>Bacillati</taxon>
        <taxon>Actinomycetota</taxon>
        <taxon>Actinomycetes</taxon>
        <taxon>Kitasatosporales</taxon>
        <taxon>Streptomycetaceae</taxon>
        <taxon>Streptomyces</taxon>
    </lineage>
</organism>
<name>A0ABU2Z4I5_9ACTN</name>
<gene>
    <name evidence="1" type="ORF">RM704_23160</name>
</gene>